<name>G8JUT9_ERECY</name>
<dbReference type="eggNOG" id="ENOG502S4IB">
    <property type="taxonomic scope" value="Eukaryota"/>
</dbReference>
<dbReference type="GO" id="GO:0045252">
    <property type="term" value="C:oxoglutarate dehydrogenase complex"/>
    <property type="evidence" value="ECO:0007669"/>
    <property type="project" value="EnsemblFungi"/>
</dbReference>
<comment type="similarity">
    <text evidence="3">Belongs to the alpha-ketoglutarate dehydrogenase component 4 family.</text>
</comment>
<dbReference type="AlphaFoldDB" id="G8JUT9"/>
<dbReference type="FunCoup" id="G8JUT9">
    <property type="interactions" value="93"/>
</dbReference>
<evidence type="ECO:0000256" key="1">
    <source>
        <dbReference type="ARBA" id="ARBA00004173"/>
    </source>
</evidence>
<dbReference type="GO" id="GO:0006103">
    <property type="term" value="P:2-oxoglutarate metabolic process"/>
    <property type="evidence" value="ECO:0007669"/>
    <property type="project" value="EnsemblFungi"/>
</dbReference>
<proteinExistence type="inferred from homology"/>
<dbReference type="HOGENOM" id="CLU_1981974_0_0_1"/>
<dbReference type="GeneID" id="11468800"/>
<dbReference type="GO" id="GO:0003735">
    <property type="term" value="F:structural constituent of ribosome"/>
    <property type="evidence" value="ECO:0007669"/>
    <property type="project" value="EnsemblFungi"/>
</dbReference>
<evidence type="ECO:0000313" key="5">
    <source>
        <dbReference type="Proteomes" id="UP000006790"/>
    </source>
</evidence>
<dbReference type="InterPro" id="IPR020373">
    <property type="entry name" value="Kgd4/YMR-31"/>
</dbReference>
<dbReference type="GO" id="GO:0006099">
    <property type="term" value="P:tricarboxylic acid cycle"/>
    <property type="evidence" value="ECO:0007669"/>
    <property type="project" value="EnsemblFungi"/>
</dbReference>
<comment type="subcellular location">
    <subcellularLocation>
        <location evidence="1">Mitochondrion</location>
    </subcellularLocation>
</comment>
<dbReference type="GO" id="GO:0004591">
    <property type="term" value="F:oxoglutarate dehydrogenase (succinyl-transferring) activity"/>
    <property type="evidence" value="ECO:0007669"/>
    <property type="project" value="EnsemblFungi"/>
</dbReference>
<organism evidence="4 5">
    <name type="scientific">Eremothecium cymbalariae (strain CBS 270.75 / DBVPG 7215 / KCTC 17166 / NRRL Y-17582)</name>
    <name type="common">Yeast</name>
    <dbReference type="NCBI Taxonomy" id="931890"/>
    <lineage>
        <taxon>Eukaryota</taxon>
        <taxon>Fungi</taxon>
        <taxon>Dikarya</taxon>
        <taxon>Ascomycota</taxon>
        <taxon>Saccharomycotina</taxon>
        <taxon>Saccharomycetes</taxon>
        <taxon>Saccharomycetales</taxon>
        <taxon>Saccharomycetaceae</taxon>
        <taxon>Eremothecium</taxon>
    </lineage>
</organism>
<dbReference type="Proteomes" id="UP000006790">
    <property type="component" value="Chromosome 6"/>
</dbReference>
<evidence type="ECO:0000256" key="2">
    <source>
        <dbReference type="ARBA" id="ARBA00023128"/>
    </source>
</evidence>
<evidence type="ECO:0000313" key="4">
    <source>
        <dbReference type="EMBL" id="AET40418.1"/>
    </source>
</evidence>
<dbReference type="OMA" id="AYEPMIK"/>
<keyword evidence="5" id="KW-1185">Reference proteome</keyword>
<dbReference type="GO" id="GO:0005761">
    <property type="term" value="C:mitochondrial ribosome"/>
    <property type="evidence" value="ECO:0007669"/>
    <property type="project" value="EnsemblFungi"/>
</dbReference>
<dbReference type="Pfam" id="PF10937">
    <property type="entry name" value="Kgd4-YMR31"/>
    <property type="match status" value="1"/>
</dbReference>
<dbReference type="RefSeq" id="XP_003647235.1">
    <property type="nucleotide sequence ID" value="XM_003647187.1"/>
</dbReference>
<sequence length="118" mass="12941">MRSSAVSFAKGNVPMIKFVGGRHAIGAMNVVPHPCTVDGLMPGSDRWLSVRDFLAKQAPFEVIPYVSKGGSGGGGQYVFKQRPLKENEVSSLLELPKKYRMRPMEELEIDIINHGGIN</sequence>
<gene>
    <name evidence="4" type="ordered locus">Ecym_6010</name>
</gene>
<keyword evidence="2" id="KW-0496">Mitochondrion</keyword>
<dbReference type="KEGG" id="erc:Ecym_6010"/>
<dbReference type="EMBL" id="CP002502">
    <property type="protein sequence ID" value="AET40418.1"/>
    <property type="molecule type" value="Genomic_DNA"/>
</dbReference>
<evidence type="ECO:0000256" key="3">
    <source>
        <dbReference type="ARBA" id="ARBA00043970"/>
    </source>
</evidence>
<dbReference type="InParanoid" id="G8JUT9"/>
<reference evidence="5" key="1">
    <citation type="journal article" date="2012" name="G3 (Bethesda)">
        <title>Pichia sorbitophila, an interspecies yeast hybrid reveals early steps of genome resolution following polyploidization.</title>
        <authorList>
            <person name="Leh Louis V."/>
            <person name="Despons L."/>
            <person name="Friedrich A."/>
            <person name="Martin T."/>
            <person name="Durrens P."/>
            <person name="Casaregola S."/>
            <person name="Neuveglise C."/>
            <person name="Fairhead C."/>
            <person name="Marck C."/>
            <person name="Cruz J.A."/>
            <person name="Straub M.L."/>
            <person name="Kugler V."/>
            <person name="Sacerdot C."/>
            <person name="Uzunov Z."/>
            <person name="Thierry A."/>
            <person name="Weiss S."/>
            <person name="Bleykasten C."/>
            <person name="De Montigny J."/>
            <person name="Jacques N."/>
            <person name="Jung P."/>
            <person name="Lemaire M."/>
            <person name="Mallet S."/>
            <person name="Morel G."/>
            <person name="Richard G.F."/>
            <person name="Sarkar A."/>
            <person name="Savel G."/>
            <person name="Schacherer J."/>
            <person name="Seret M.L."/>
            <person name="Talla E."/>
            <person name="Samson G."/>
            <person name="Jubin C."/>
            <person name="Poulain J."/>
            <person name="Vacherie B."/>
            <person name="Barbe V."/>
            <person name="Pelletier E."/>
            <person name="Sherman D.J."/>
            <person name="Westhof E."/>
            <person name="Weissenbach J."/>
            <person name="Baret P.V."/>
            <person name="Wincker P."/>
            <person name="Gaillardin C."/>
            <person name="Dujon B."/>
            <person name="Souciet J.L."/>
        </authorList>
    </citation>
    <scope>NUCLEOTIDE SEQUENCE [LARGE SCALE GENOMIC DNA]</scope>
    <source>
        <strain evidence="5">CBS 270.75 / DBVPG 7215 / KCTC 17166 / NRRL Y-17582</strain>
    </source>
</reference>
<protein>
    <submittedName>
        <fullName evidence="4">Uncharacterized protein</fullName>
    </submittedName>
</protein>
<dbReference type="OrthoDB" id="2116030at2759"/>
<accession>G8JUT9</accession>